<organism evidence="2">
    <name type="scientific">Levilinea saccharolytica</name>
    <dbReference type="NCBI Taxonomy" id="229921"/>
    <lineage>
        <taxon>Bacteria</taxon>
        <taxon>Bacillati</taxon>
        <taxon>Chloroflexota</taxon>
        <taxon>Anaerolineae</taxon>
        <taxon>Anaerolineales</taxon>
        <taxon>Anaerolineaceae</taxon>
        <taxon>Levilinea</taxon>
    </lineage>
</organism>
<protein>
    <submittedName>
        <fullName evidence="2">Replicative DNA helicase loader DnaI</fullName>
    </submittedName>
</protein>
<sequence length="432" mass="48911">MGFVRRELPITDPDFGRLQVCVCRQQAVAEASQNRLFRLSNLDAFKEQTFEAFNPQGRLGLGEHQVRSLNMALTLSQQYAQTLKGWLLLLGGYGCGKTHLAAAVANFVVRLGVPTLFLTVPDLLDWLRFSYGDRESGFEERFDEIRNIRLLVLDDLGTQNATPWAQEKLFQIINHRYVNRLPLVMTSNLRLEEMDGRIRSRLEDPDLVTKVEIQAPDFRSPVRETSSQPQLSTLHLHSSRTFGSFSMRESERLPGEEQKSLEKAFRAAQVYAEAPRGWLVLMGTYATGKTHLAASIGNYRFGLGEEPMFVVVPDLLDHLRATFSPTSSVSYDRLFDHVRTASLLILDDLGTQSATPWAREKLYQLINYRYNAELPTVITTSSPLDEIDPRVRSRMLDRRICEIYVLNVPSYRAAPNGGSSPARKTAARRKTG</sequence>
<dbReference type="EMBL" id="DF967975">
    <property type="protein sequence ID" value="GAP19112.1"/>
    <property type="molecule type" value="Genomic_DNA"/>
</dbReference>
<dbReference type="GO" id="GO:0004386">
    <property type="term" value="F:helicase activity"/>
    <property type="evidence" value="ECO:0007669"/>
    <property type="project" value="UniProtKB-KW"/>
</dbReference>
<evidence type="ECO:0000313" key="2">
    <source>
        <dbReference type="EMBL" id="GAP19112.1"/>
    </source>
</evidence>
<keyword evidence="2" id="KW-0378">Hydrolase</keyword>
<evidence type="ECO:0000259" key="1">
    <source>
        <dbReference type="SMART" id="SM00382"/>
    </source>
</evidence>
<dbReference type="PANTHER" id="PTHR30050">
    <property type="entry name" value="CHROMOSOMAL REPLICATION INITIATOR PROTEIN DNAA"/>
    <property type="match status" value="1"/>
</dbReference>
<dbReference type="SMART" id="SM00382">
    <property type="entry name" value="AAA"/>
    <property type="match status" value="2"/>
</dbReference>
<dbReference type="InterPro" id="IPR003593">
    <property type="entry name" value="AAA+_ATPase"/>
</dbReference>
<keyword evidence="2" id="KW-0067">ATP-binding</keyword>
<dbReference type="CDD" id="cd00009">
    <property type="entry name" value="AAA"/>
    <property type="match status" value="1"/>
</dbReference>
<feature type="domain" description="AAA+ ATPase" evidence="1">
    <location>
        <begin position="83"/>
        <end position="208"/>
    </location>
</feature>
<name>A0A0M8JPW1_9CHLR</name>
<dbReference type="SUPFAM" id="SSF52540">
    <property type="entry name" value="P-loop containing nucleoside triphosphate hydrolases"/>
    <property type="match status" value="2"/>
</dbReference>
<feature type="domain" description="AAA+ ATPase" evidence="1">
    <location>
        <begin position="275"/>
        <end position="406"/>
    </location>
</feature>
<dbReference type="InterPro" id="IPR002611">
    <property type="entry name" value="IstB_ATP-bd"/>
</dbReference>
<proteinExistence type="predicted"/>
<accession>A0A0M8JPW1</accession>
<reference evidence="2" key="1">
    <citation type="journal article" date="2015" name="Genome Announc.">
        <title>Draft Genome Sequences of Anaerolinea thermolimosa IMO-1, Bellilinea caldifistulae GOMI-1, Leptolinea tardivitalis YMTK-2, Levilinea saccharolytica KIBI-1, Longilinea arvoryzae KOME-1, Previously Described as Members of the Class Anaerolineae (Chloroflexi).</title>
        <authorList>
            <person name="Matsuura N."/>
            <person name="Tourlousse M.D."/>
            <person name="Ohashi A."/>
            <person name="Hugenholtz P."/>
            <person name="Sekiguchi Y."/>
        </authorList>
    </citation>
    <scope>NUCLEOTIDE SEQUENCE</scope>
    <source>
        <strain evidence="2">KIBI-1</strain>
    </source>
</reference>
<dbReference type="GO" id="GO:0005524">
    <property type="term" value="F:ATP binding"/>
    <property type="evidence" value="ECO:0007669"/>
    <property type="project" value="InterPro"/>
</dbReference>
<dbReference type="InterPro" id="IPR027417">
    <property type="entry name" value="P-loop_NTPase"/>
</dbReference>
<gene>
    <name evidence="2" type="ORF">LSAC_03010</name>
</gene>
<dbReference type="PANTHER" id="PTHR30050:SF4">
    <property type="entry name" value="ATP-BINDING PROTEIN RV3427C IN INSERTION SEQUENCE-RELATED"/>
    <property type="match status" value="1"/>
</dbReference>
<dbReference type="Pfam" id="PF01695">
    <property type="entry name" value="IstB_IS21"/>
    <property type="match status" value="2"/>
</dbReference>
<dbReference type="GO" id="GO:0006260">
    <property type="term" value="P:DNA replication"/>
    <property type="evidence" value="ECO:0007669"/>
    <property type="project" value="TreeGrafter"/>
</dbReference>
<dbReference type="Gene3D" id="3.40.50.300">
    <property type="entry name" value="P-loop containing nucleotide triphosphate hydrolases"/>
    <property type="match status" value="2"/>
</dbReference>
<keyword evidence="2" id="KW-0347">Helicase</keyword>
<dbReference type="AlphaFoldDB" id="A0A0M8JPW1"/>
<keyword evidence="2" id="KW-0547">Nucleotide-binding</keyword>